<dbReference type="InterPro" id="IPR003811">
    <property type="entry name" value="G3P_acylTferase_PlsY"/>
</dbReference>
<dbReference type="GO" id="GO:0008654">
    <property type="term" value="P:phospholipid biosynthetic process"/>
    <property type="evidence" value="ECO:0007669"/>
    <property type="project" value="UniProtKB-KW"/>
</dbReference>
<evidence type="ECO:0000313" key="11">
    <source>
        <dbReference type="EMBL" id="GAH65729.1"/>
    </source>
</evidence>
<accession>X1IHX1</accession>
<feature type="transmembrane region" description="Helical" evidence="10">
    <location>
        <begin position="129"/>
        <end position="146"/>
    </location>
</feature>
<dbReference type="SMART" id="SM01207">
    <property type="entry name" value="G3P_acyltransf"/>
    <property type="match status" value="1"/>
</dbReference>
<keyword evidence="7 10" id="KW-0472">Membrane</keyword>
<dbReference type="Pfam" id="PF02660">
    <property type="entry name" value="G3P_acyltransf"/>
    <property type="match status" value="1"/>
</dbReference>
<organism evidence="11">
    <name type="scientific">marine sediment metagenome</name>
    <dbReference type="NCBI Taxonomy" id="412755"/>
    <lineage>
        <taxon>unclassified sequences</taxon>
        <taxon>metagenomes</taxon>
        <taxon>ecological metagenomes</taxon>
    </lineage>
</organism>
<protein>
    <recommendedName>
        <fullName evidence="12">Glycerol-3-phosphate acyltransferase</fullName>
    </recommendedName>
</protein>
<feature type="non-terminal residue" evidence="11">
    <location>
        <position position="1"/>
    </location>
</feature>
<keyword evidence="9" id="KW-1208">Phospholipid metabolism</keyword>
<gene>
    <name evidence="11" type="ORF">S03H2_44772</name>
</gene>
<dbReference type="PANTHER" id="PTHR30309">
    <property type="entry name" value="INNER MEMBRANE PROTEIN YGIH"/>
    <property type="match status" value="1"/>
</dbReference>
<keyword evidence="4 10" id="KW-0812">Transmembrane</keyword>
<evidence type="ECO:0000256" key="6">
    <source>
        <dbReference type="ARBA" id="ARBA00023098"/>
    </source>
</evidence>
<dbReference type="GO" id="GO:0005886">
    <property type="term" value="C:plasma membrane"/>
    <property type="evidence" value="ECO:0007669"/>
    <property type="project" value="InterPro"/>
</dbReference>
<keyword evidence="3" id="KW-0808">Transferase</keyword>
<keyword evidence="5 10" id="KW-1133">Transmembrane helix</keyword>
<evidence type="ECO:0000256" key="10">
    <source>
        <dbReference type="SAM" id="Phobius"/>
    </source>
</evidence>
<keyword evidence="8" id="KW-0594">Phospholipid biosynthesis</keyword>
<dbReference type="GO" id="GO:0043772">
    <property type="term" value="F:acyl-phosphate glycerol-3-phosphate acyltransferase activity"/>
    <property type="evidence" value="ECO:0007669"/>
    <property type="project" value="InterPro"/>
</dbReference>
<keyword evidence="6" id="KW-0443">Lipid metabolism</keyword>
<dbReference type="EMBL" id="BARU01028017">
    <property type="protein sequence ID" value="GAH65729.1"/>
    <property type="molecule type" value="Genomic_DNA"/>
</dbReference>
<dbReference type="AlphaFoldDB" id="X1IHX1"/>
<evidence type="ECO:0000256" key="3">
    <source>
        <dbReference type="ARBA" id="ARBA00022679"/>
    </source>
</evidence>
<keyword evidence="1" id="KW-1003">Cell membrane</keyword>
<evidence type="ECO:0000256" key="9">
    <source>
        <dbReference type="ARBA" id="ARBA00023264"/>
    </source>
</evidence>
<sequence length="181" mass="19663">AYRLIRAEKSEKLAIGGLGLTLVGDVGKGALAIFMARWLGVLGYNPATALIIASLFVILGHSYPFCFKFKEGGRGIATLMGVLLALNEPLLPIWGGTVLLSIFVAQYLMTGKINWKSGSKLFSVIGDQVVGRVAGIAIALVPLYFFDPDPKLFFPVLAATILVLVRHIQRVKGHIREWANR</sequence>
<reference evidence="11" key="1">
    <citation type="journal article" date="2014" name="Front. Microbiol.">
        <title>High frequency of phylogenetically diverse reductive dehalogenase-homologous genes in deep subseafloor sedimentary metagenomes.</title>
        <authorList>
            <person name="Kawai M."/>
            <person name="Futagami T."/>
            <person name="Toyoda A."/>
            <person name="Takaki Y."/>
            <person name="Nishi S."/>
            <person name="Hori S."/>
            <person name="Arai W."/>
            <person name="Tsubouchi T."/>
            <person name="Morono Y."/>
            <person name="Uchiyama I."/>
            <person name="Ito T."/>
            <person name="Fujiyama A."/>
            <person name="Inagaki F."/>
            <person name="Takami H."/>
        </authorList>
    </citation>
    <scope>NUCLEOTIDE SEQUENCE</scope>
    <source>
        <strain evidence="11">Expedition CK06-06</strain>
    </source>
</reference>
<evidence type="ECO:0000256" key="8">
    <source>
        <dbReference type="ARBA" id="ARBA00023209"/>
    </source>
</evidence>
<dbReference type="PANTHER" id="PTHR30309:SF0">
    <property type="entry name" value="GLYCEROL-3-PHOSPHATE ACYLTRANSFERASE-RELATED"/>
    <property type="match status" value="1"/>
</dbReference>
<feature type="transmembrane region" description="Helical" evidence="10">
    <location>
        <begin position="41"/>
        <end position="59"/>
    </location>
</feature>
<feature type="transmembrane region" description="Helical" evidence="10">
    <location>
        <begin position="152"/>
        <end position="168"/>
    </location>
</feature>
<evidence type="ECO:0000256" key="2">
    <source>
        <dbReference type="ARBA" id="ARBA00022516"/>
    </source>
</evidence>
<evidence type="ECO:0000256" key="5">
    <source>
        <dbReference type="ARBA" id="ARBA00022989"/>
    </source>
</evidence>
<feature type="transmembrane region" description="Helical" evidence="10">
    <location>
        <begin position="93"/>
        <end position="109"/>
    </location>
</feature>
<evidence type="ECO:0000256" key="4">
    <source>
        <dbReference type="ARBA" id="ARBA00022692"/>
    </source>
</evidence>
<keyword evidence="2" id="KW-0444">Lipid biosynthesis</keyword>
<proteinExistence type="predicted"/>
<name>X1IHX1_9ZZZZ</name>
<evidence type="ECO:0008006" key="12">
    <source>
        <dbReference type="Google" id="ProtNLM"/>
    </source>
</evidence>
<evidence type="ECO:0000256" key="1">
    <source>
        <dbReference type="ARBA" id="ARBA00022475"/>
    </source>
</evidence>
<comment type="caution">
    <text evidence="11">The sequence shown here is derived from an EMBL/GenBank/DDBJ whole genome shotgun (WGS) entry which is preliminary data.</text>
</comment>
<evidence type="ECO:0000256" key="7">
    <source>
        <dbReference type="ARBA" id="ARBA00023136"/>
    </source>
</evidence>